<evidence type="ECO:0000259" key="1">
    <source>
        <dbReference type="PROSITE" id="PS51832"/>
    </source>
</evidence>
<dbReference type="SMART" id="SM00471">
    <property type="entry name" value="HDc"/>
    <property type="match status" value="1"/>
</dbReference>
<dbReference type="InterPro" id="IPR003607">
    <property type="entry name" value="HD/PDEase_dom"/>
</dbReference>
<dbReference type="PROSITE" id="PS51832">
    <property type="entry name" value="HD_GYP"/>
    <property type="match status" value="1"/>
</dbReference>
<dbReference type="SUPFAM" id="SSF55781">
    <property type="entry name" value="GAF domain-like"/>
    <property type="match status" value="1"/>
</dbReference>
<dbReference type="Pfam" id="PF01590">
    <property type="entry name" value="GAF"/>
    <property type="match status" value="1"/>
</dbReference>
<proteinExistence type="predicted"/>
<gene>
    <name evidence="2" type="ORF">OW763_07360</name>
</gene>
<keyword evidence="3" id="KW-1185">Reference proteome</keyword>
<reference evidence="2" key="1">
    <citation type="submission" date="2022-12" db="EMBL/GenBank/DDBJ databases">
        <authorList>
            <person name="Wang J."/>
        </authorList>
    </citation>
    <scope>NUCLEOTIDE SEQUENCE</scope>
    <source>
        <strain evidence="2">HY-45-18</strain>
    </source>
</reference>
<name>A0ABT4CYX3_9CLOT</name>
<sequence length="506" mass="59490">MNNNETINKLKYTIMQLNKIGMALSQEKDTYKLLESILEFAMEFTKSDAGSLYTVEEKEEKKILKFAITRNNSREIKFKEFALNVDKNSIAGYAAYTGDYLNLKNVKEIPRELSLKYNDSFDKIINYKTINMLVVPMKDFEGNVIGILQIINKKKDYNKKLNSEDDFQNYIIPYENEEAEMVISIASQVAVLFQRVKLYEKIEMLFKSFMETMVATIDARNPETAGHSKRVAILALRFAKSINNVDYGSYKDYVFSNEELMEFYYAALLHDIGKIGISENVLLKKNRLTNDRIGSIIYRFKFIKKNLEIKEFKNLINEEEKGIYNKLDEYLDFIVQTNTKGYITEEEEEKLEEIKKVKYEDYDGELKLLIDDFEFKNLKIKRGNLTQEERKHIEKHVIYTDQILKKINWVENLKNVRSIAISHHEKCNGTGYPFKLKKEQVSFKGRMLTILDIFEALTARDRAYRKALDVNKALNILKSEVERGYLDSELYEIFIKEKVYKVLEEK</sequence>
<protein>
    <submittedName>
        <fullName evidence="2">HD domain-containing protein</fullName>
    </submittedName>
</protein>
<evidence type="ECO:0000313" key="3">
    <source>
        <dbReference type="Proteomes" id="UP001078443"/>
    </source>
</evidence>
<organism evidence="2 3">
    <name type="scientific">Clostridium aestuarii</name>
    <dbReference type="NCBI Taxonomy" id="338193"/>
    <lineage>
        <taxon>Bacteria</taxon>
        <taxon>Bacillati</taxon>
        <taxon>Bacillota</taxon>
        <taxon>Clostridia</taxon>
        <taxon>Eubacteriales</taxon>
        <taxon>Clostridiaceae</taxon>
        <taxon>Clostridium</taxon>
    </lineage>
</organism>
<dbReference type="EMBL" id="JAPQER010000002">
    <property type="protein sequence ID" value="MCY6484171.1"/>
    <property type="molecule type" value="Genomic_DNA"/>
</dbReference>
<dbReference type="InterPro" id="IPR003018">
    <property type="entry name" value="GAF"/>
</dbReference>
<dbReference type="InterPro" id="IPR037522">
    <property type="entry name" value="HD_GYP_dom"/>
</dbReference>
<feature type="domain" description="HD-GYP" evidence="1">
    <location>
        <begin position="202"/>
        <end position="506"/>
    </location>
</feature>
<dbReference type="CDD" id="cd00077">
    <property type="entry name" value="HDc"/>
    <property type="match status" value="2"/>
</dbReference>
<dbReference type="PANTHER" id="PTHR43155:SF2">
    <property type="entry name" value="CYCLIC DI-GMP PHOSPHODIESTERASE PA4108"/>
    <property type="match status" value="1"/>
</dbReference>
<evidence type="ECO:0000313" key="2">
    <source>
        <dbReference type="EMBL" id="MCY6484171.1"/>
    </source>
</evidence>
<dbReference type="Gene3D" id="1.10.3210.10">
    <property type="entry name" value="Hypothetical protein af1432"/>
    <property type="match status" value="2"/>
</dbReference>
<dbReference type="RefSeq" id="WP_268040444.1">
    <property type="nucleotide sequence ID" value="NZ_JAPQER010000002.1"/>
</dbReference>
<dbReference type="InterPro" id="IPR029016">
    <property type="entry name" value="GAF-like_dom_sf"/>
</dbReference>
<dbReference type="Pfam" id="PF01966">
    <property type="entry name" value="HD"/>
    <property type="match status" value="1"/>
</dbReference>
<dbReference type="Proteomes" id="UP001078443">
    <property type="component" value="Unassembled WGS sequence"/>
</dbReference>
<accession>A0ABT4CYX3</accession>
<dbReference type="Gene3D" id="3.30.450.40">
    <property type="match status" value="1"/>
</dbReference>
<dbReference type="SMART" id="SM00065">
    <property type="entry name" value="GAF"/>
    <property type="match status" value="1"/>
</dbReference>
<dbReference type="Pfam" id="PF13487">
    <property type="entry name" value="HD_5"/>
    <property type="match status" value="1"/>
</dbReference>
<dbReference type="PANTHER" id="PTHR43155">
    <property type="entry name" value="CYCLIC DI-GMP PHOSPHODIESTERASE PA4108-RELATED"/>
    <property type="match status" value="1"/>
</dbReference>
<dbReference type="InterPro" id="IPR006674">
    <property type="entry name" value="HD_domain"/>
</dbReference>
<dbReference type="SUPFAM" id="SSF109604">
    <property type="entry name" value="HD-domain/PDEase-like"/>
    <property type="match status" value="1"/>
</dbReference>
<comment type="caution">
    <text evidence="2">The sequence shown here is derived from an EMBL/GenBank/DDBJ whole genome shotgun (WGS) entry which is preliminary data.</text>
</comment>